<evidence type="ECO:0000313" key="9">
    <source>
        <dbReference type="WBParaSite" id="TTAC_0000191001-mRNA-1"/>
    </source>
</evidence>
<dbReference type="GO" id="GO:0016020">
    <property type="term" value="C:membrane"/>
    <property type="evidence" value="ECO:0007669"/>
    <property type="project" value="UniProtKB-SubCell"/>
</dbReference>
<dbReference type="WBParaSite" id="TTAC_0000191001-mRNA-1">
    <property type="protein sequence ID" value="TTAC_0000191001-mRNA-1"/>
    <property type="gene ID" value="TTAC_0000191001"/>
</dbReference>
<dbReference type="OrthoDB" id="5963193at2759"/>
<evidence type="ECO:0000256" key="2">
    <source>
        <dbReference type="ARBA" id="ARBA00006665"/>
    </source>
</evidence>
<dbReference type="AlphaFoldDB" id="A0A0R3WMC2"/>
<keyword evidence="4 6" id="KW-1133">Transmembrane helix</keyword>
<accession>A0A0R3WMC2</accession>
<name>A0A0R3WMC2_HYDTA</name>
<reference evidence="7 8" key="2">
    <citation type="submission" date="2018-11" db="EMBL/GenBank/DDBJ databases">
        <authorList>
            <consortium name="Pathogen Informatics"/>
        </authorList>
    </citation>
    <scope>NUCLEOTIDE SEQUENCE [LARGE SCALE GENOMIC DNA]</scope>
</reference>
<feature type="transmembrane region" description="Helical" evidence="6">
    <location>
        <begin position="108"/>
        <end position="126"/>
    </location>
</feature>
<evidence type="ECO:0000313" key="7">
    <source>
        <dbReference type="EMBL" id="VDM18637.1"/>
    </source>
</evidence>
<feature type="transmembrane region" description="Helical" evidence="6">
    <location>
        <begin position="67"/>
        <end position="88"/>
    </location>
</feature>
<keyword evidence="8" id="KW-1185">Reference proteome</keyword>
<feature type="transmembrane region" description="Helical" evidence="6">
    <location>
        <begin position="167"/>
        <end position="191"/>
    </location>
</feature>
<evidence type="ECO:0000256" key="6">
    <source>
        <dbReference type="SAM" id="Phobius"/>
    </source>
</evidence>
<evidence type="ECO:0000256" key="3">
    <source>
        <dbReference type="ARBA" id="ARBA00022692"/>
    </source>
</evidence>
<feature type="transmembrane region" description="Helical" evidence="6">
    <location>
        <begin position="138"/>
        <end position="161"/>
    </location>
</feature>
<comment type="similarity">
    <text evidence="2">Belongs to the TDE1 family.</text>
</comment>
<dbReference type="EMBL" id="UYWX01000591">
    <property type="protein sequence ID" value="VDM18637.1"/>
    <property type="molecule type" value="Genomic_DNA"/>
</dbReference>
<reference evidence="9" key="1">
    <citation type="submission" date="2017-02" db="UniProtKB">
        <authorList>
            <consortium name="WormBaseParasite"/>
        </authorList>
    </citation>
    <scope>IDENTIFICATION</scope>
</reference>
<dbReference type="InterPro" id="IPR005016">
    <property type="entry name" value="TDE1/TMS"/>
</dbReference>
<proteinExistence type="inferred from homology"/>
<comment type="subcellular location">
    <subcellularLocation>
        <location evidence="1">Membrane</location>
        <topology evidence="1">Multi-pass membrane protein</topology>
    </subcellularLocation>
</comment>
<keyword evidence="3 6" id="KW-0812">Transmembrane</keyword>
<keyword evidence="5 6" id="KW-0472">Membrane</keyword>
<sequence>MALCCVRHVKESTSTRFIYCCILTVVSVLSVIFHTGGLAHSTATRMLGDMMLEFCSHFQTREQCVRFVGYLAVYRFCIPLAIFHFILMLFTIQNSNSQSWRGKIHNGFWFWKCAFIVLLWVISIFFPSLDKATTGKWALLRLIFVLTVTLYLSTFLAYFLLWALWGYLNGCVLNAMIVYVNVCITALLLLLSFAHPRSKLSAAMIFIACCSYSHRITHNRHLTG</sequence>
<protein>
    <submittedName>
        <fullName evidence="9">Acyl_transf_3 domain-containing protein</fullName>
    </submittedName>
</protein>
<dbReference type="Proteomes" id="UP000274429">
    <property type="component" value="Unassembled WGS sequence"/>
</dbReference>
<dbReference type="Pfam" id="PF03348">
    <property type="entry name" value="Serinc"/>
    <property type="match status" value="1"/>
</dbReference>
<evidence type="ECO:0000256" key="4">
    <source>
        <dbReference type="ARBA" id="ARBA00022989"/>
    </source>
</evidence>
<feature type="transmembrane region" description="Helical" evidence="6">
    <location>
        <begin position="16"/>
        <end position="39"/>
    </location>
</feature>
<evidence type="ECO:0000256" key="5">
    <source>
        <dbReference type="ARBA" id="ARBA00023136"/>
    </source>
</evidence>
<gene>
    <name evidence="7" type="ORF">TTAC_LOCUS1897</name>
</gene>
<dbReference type="PANTHER" id="PTHR10383:SF9">
    <property type="entry name" value="SERINE INCORPORATOR, ISOFORM F"/>
    <property type="match status" value="1"/>
</dbReference>
<evidence type="ECO:0000313" key="8">
    <source>
        <dbReference type="Proteomes" id="UP000274429"/>
    </source>
</evidence>
<organism evidence="9">
    <name type="scientific">Hydatigena taeniaeformis</name>
    <name type="common">Feline tapeworm</name>
    <name type="synonym">Taenia taeniaeformis</name>
    <dbReference type="NCBI Taxonomy" id="6205"/>
    <lineage>
        <taxon>Eukaryota</taxon>
        <taxon>Metazoa</taxon>
        <taxon>Spiralia</taxon>
        <taxon>Lophotrochozoa</taxon>
        <taxon>Platyhelminthes</taxon>
        <taxon>Cestoda</taxon>
        <taxon>Eucestoda</taxon>
        <taxon>Cyclophyllidea</taxon>
        <taxon>Taeniidae</taxon>
        <taxon>Hydatigera</taxon>
    </lineage>
</organism>
<dbReference type="PANTHER" id="PTHR10383">
    <property type="entry name" value="SERINE INCORPORATOR"/>
    <property type="match status" value="1"/>
</dbReference>
<evidence type="ECO:0000256" key="1">
    <source>
        <dbReference type="ARBA" id="ARBA00004141"/>
    </source>
</evidence>